<comment type="caution">
    <text evidence="7">The sequence shown here is derived from an EMBL/GenBank/DDBJ whole genome shotgun (WGS) entry which is preliminary data.</text>
</comment>
<evidence type="ECO:0000313" key="7">
    <source>
        <dbReference type="EMBL" id="TFC10461.1"/>
    </source>
</evidence>
<evidence type="ECO:0000256" key="4">
    <source>
        <dbReference type="ARBA" id="ARBA00022777"/>
    </source>
</evidence>
<dbReference type="PROSITE" id="PS50109">
    <property type="entry name" value="HIS_KIN"/>
    <property type="match status" value="1"/>
</dbReference>
<keyword evidence="4 7" id="KW-0418">Kinase</keyword>
<dbReference type="GO" id="GO:0000155">
    <property type="term" value="F:phosphorelay sensor kinase activity"/>
    <property type="evidence" value="ECO:0007669"/>
    <property type="project" value="TreeGrafter"/>
</dbReference>
<evidence type="ECO:0000256" key="2">
    <source>
        <dbReference type="ARBA" id="ARBA00012438"/>
    </source>
</evidence>
<keyword evidence="3" id="KW-0597">Phosphoprotein</keyword>
<dbReference type="PANTHER" id="PTHR43547:SF2">
    <property type="entry name" value="HYBRID SIGNAL TRANSDUCTION HISTIDINE KINASE C"/>
    <property type="match status" value="1"/>
</dbReference>
<dbReference type="Proteomes" id="UP000298412">
    <property type="component" value="Unassembled WGS sequence"/>
</dbReference>
<dbReference type="PANTHER" id="PTHR43547">
    <property type="entry name" value="TWO-COMPONENT HISTIDINE KINASE"/>
    <property type="match status" value="1"/>
</dbReference>
<dbReference type="InterPro" id="IPR005467">
    <property type="entry name" value="His_kinase_dom"/>
</dbReference>
<protein>
    <recommendedName>
        <fullName evidence="2">histidine kinase</fullName>
        <ecNumber evidence="2">2.7.13.3</ecNumber>
    </recommendedName>
</protein>
<accession>A0A4R8WIA3</accession>
<dbReference type="InterPro" id="IPR003594">
    <property type="entry name" value="HATPase_dom"/>
</dbReference>
<dbReference type="Gene3D" id="3.30.565.10">
    <property type="entry name" value="Histidine kinase-like ATPase, C-terminal domain"/>
    <property type="match status" value="1"/>
</dbReference>
<dbReference type="EC" id="2.7.13.3" evidence="2"/>
<dbReference type="Pfam" id="PF02518">
    <property type="entry name" value="HATPase_c"/>
    <property type="match status" value="1"/>
</dbReference>
<name>A0A4R8WIA3_9MICO</name>
<dbReference type="AlphaFoldDB" id="A0A4R8WIA3"/>
<keyword evidence="4 7" id="KW-0808">Transferase</keyword>
<dbReference type="OrthoDB" id="9764154at2"/>
<gene>
    <name evidence="7" type="ORF">E3O19_15380</name>
</gene>
<dbReference type="PRINTS" id="PR00344">
    <property type="entry name" value="BCTRLSENSOR"/>
</dbReference>
<keyword evidence="5" id="KW-0902">Two-component regulatory system</keyword>
<dbReference type="InterPro" id="IPR004358">
    <property type="entry name" value="Sig_transdc_His_kin-like_C"/>
</dbReference>
<evidence type="ECO:0000259" key="6">
    <source>
        <dbReference type="PROSITE" id="PS50109"/>
    </source>
</evidence>
<dbReference type="SUPFAM" id="SSF55874">
    <property type="entry name" value="ATPase domain of HSP90 chaperone/DNA topoisomerase II/histidine kinase"/>
    <property type="match status" value="1"/>
</dbReference>
<sequence length="71" mass="7194">MVLDRRGGCRRARRGARRELAGDAVGSGIGLALVREIVRSHGGTIEVTSAPGEGTTITIRLPATGTAAPAG</sequence>
<evidence type="ECO:0000313" key="8">
    <source>
        <dbReference type="Proteomes" id="UP000298412"/>
    </source>
</evidence>
<evidence type="ECO:0000256" key="3">
    <source>
        <dbReference type="ARBA" id="ARBA00022553"/>
    </source>
</evidence>
<evidence type="ECO:0000256" key="5">
    <source>
        <dbReference type="ARBA" id="ARBA00023012"/>
    </source>
</evidence>
<keyword evidence="8" id="KW-1185">Reference proteome</keyword>
<comment type="catalytic activity">
    <reaction evidence="1">
        <text>ATP + protein L-histidine = ADP + protein N-phospho-L-histidine.</text>
        <dbReference type="EC" id="2.7.13.3"/>
    </reaction>
</comment>
<feature type="domain" description="Histidine kinase" evidence="6">
    <location>
        <begin position="1"/>
        <end position="65"/>
    </location>
</feature>
<organism evidence="7 8">
    <name type="scientific">Cryobacterium algoritolerans</name>
    <dbReference type="NCBI Taxonomy" id="1259184"/>
    <lineage>
        <taxon>Bacteria</taxon>
        <taxon>Bacillati</taxon>
        <taxon>Actinomycetota</taxon>
        <taxon>Actinomycetes</taxon>
        <taxon>Micrococcales</taxon>
        <taxon>Microbacteriaceae</taxon>
        <taxon>Cryobacterium</taxon>
    </lineage>
</organism>
<dbReference type="EMBL" id="SOFP01000075">
    <property type="protein sequence ID" value="TFC10461.1"/>
    <property type="molecule type" value="Genomic_DNA"/>
</dbReference>
<evidence type="ECO:0000256" key="1">
    <source>
        <dbReference type="ARBA" id="ARBA00000085"/>
    </source>
</evidence>
<proteinExistence type="predicted"/>
<reference evidence="7 8" key="1">
    <citation type="submission" date="2019-03" db="EMBL/GenBank/DDBJ databases">
        <title>Genomics of glacier-inhabiting Cryobacterium strains.</title>
        <authorList>
            <person name="Liu Q."/>
            <person name="Xin Y.-H."/>
        </authorList>
    </citation>
    <scope>NUCLEOTIDE SEQUENCE [LARGE SCALE GENOMIC DNA]</scope>
    <source>
        <strain evidence="7 8">MDT1-3</strain>
    </source>
</reference>
<dbReference type="InterPro" id="IPR036890">
    <property type="entry name" value="HATPase_C_sf"/>
</dbReference>